<comment type="cofactor">
    <cofactor evidence="1">
        <name>Mg(2+)</name>
        <dbReference type="ChEBI" id="CHEBI:18420"/>
    </cofactor>
</comment>
<dbReference type="SUPFAM" id="SSF50324">
    <property type="entry name" value="Inorganic pyrophosphatase"/>
    <property type="match status" value="1"/>
</dbReference>
<keyword evidence="12" id="KW-1185">Reference proteome</keyword>
<evidence type="ECO:0000256" key="4">
    <source>
        <dbReference type="ARBA" id="ARBA00012146"/>
    </source>
</evidence>
<dbReference type="PANTHER" id="PTHR10286">
    <property type="entry name" value="INORGANIC PYROPHOSPHATASE"/>
    <property type="match status" value="1"/>
</dbReference>
<keyword evidence="6" id="KW-0479">Metal-binding</keyword>
<keyword evidence="5" id="KW-0963">Cytoplasm</keyword>
<keyword evidence="7" id="KW-0378">Hydrolase</keyword>
<evidence type="ECO:0000256" key="6">
    <source>
        <dbReference type="ARBA" id="ARBA00022723"/>
    </source>
</evidence>
<organism evidence="11 12">
    <name type="scientific">Dreissena polymorpha</name>
    <name type="common">Zebra mussel</name>
    <name type="synonym">Mytilus polymorpha</name>
    <dbReference type="NCBI Taxonomy" id="45954"/>
    <lineage>
        <taxon>Eukaryota</taxon>
        <taxon>Metazoa</taxon>
        <taxon>Spiralia</taxon>
        <taxon>Lophotrochozoa</taxon>
        <taxon>Mollusca</taxon>
        <taxon>Bivalvia</taxon>
        <taxon>Autobranchia</taxon>
        <taxon>Heteroconchia</taxon>
        <taxon>Euheterodonta</taxon>
        <taxon>Imparidentia</taxon>
        <taxon>Neoheterodontei</taxon>
        <taxon>Myida</taxon>
        <taxon>Dreissenoidea</taxon>
        <taxon>Dreissenidae</taxon>
        <taxon>Dreissena</taxon>
    </lineage>
</organism>
<evidence type="ECO:0000256" key="3">
    <source>
        <dbReference type="ARBA" id="ARBA00006220"/>
    </source>
</evidence>
<sequence>MSYKCVERGRLNTTDYRVFITDKDWKAISPFHDIPLYSNAETKECNMVVEIPRWTNHKMEICKEEVLNPIKQDVKSGAVRFVKNCFPHHGYIWNYGALPQTWEDVGHTEPTTGTRGDNDPLDVCEIGQVVHKRGSVIQVKILGVMCLVDEGETDWKVICIDVNDPLAPELNDIDDVEKHMPGFIKATREWFTVYKIPDGKPANKFAYNGEAKNREFALKVIEETNHQWQRLVGSGEAIRGEISCKNVTVEDSPYHIDSSETKIIVEQAAPAGAPEALPSSVDKWYYIPPSAL</sequence>
<dbReference type="CDD" id="cd00412">
    <property type="entry name" value="pyrophosphatase"/>
    <property type="match status" value="1"/>
</dbReference>
<evidence type="ECO:0000256" key="9">
    <source>
        <dbReference type="ARBA" id="ARBA00032535"/>
    </source>
</evidence>
<keyword evidence="8" id="KW-0460">Magnesium</keyword>
<dbReference type="Proteomes" id="UP000828390">
    <property type="component" value="Unassembled WGS sequence"/>
</dbReference>
<dbReference type="PROSITE" id="PS00387">
    <property type="entry name" value="PPASE"/>
    <property type="match status" value="1"/>
</dbReference>
<dbReference type="AlphaFoldDB" id="A0A9D4LPG1"/>
<dbReference type="GO" id="GO:0004427">
    <property type="term" value="F:inorganic diphosphate phosphatase activity"/>
    <property type="evidence" value="ECO:0007669"/>
    <property type="project" value="UniProtKB-EC"/>
</dbReference>
<comment type="caution">
    <text evidence="11">The sequence shown here is derived from an EMBL/GenBank/DDBJ whole genome shotgun (WGS) entry which is preliminary data.</text>
</comment>
<evidence type="ECO:0000256" key="2">
    <source>
        <dbReference type="ARBA" id="ARBA00004496"/>
    </source>
</evidence>
<dbReference type="InterPro" id="IPR036649">
    <property type="entry name" value="Pyrophosphatase_sf"/>
</dbReference>
<name>A0A9D4LPG1_DREPO</name>
<dbReference type="GO" id="GO:0000287">
    <property type="term" value="F:magnesium ion binding"/>
    <property type="evidence" value="ECO:0007669"/>
    <property type="project" value="InterPro"/>
</dbReference>
<protein>
    <recommendedName>
        <fullName evidence="10">Inorganic pyrophosphatase</fullName>
        <ecNumber evidence="4">3.6.1.1</ecNumber>
    </recommendedName>
    <alternativeName>
        <fullName evidence="9">Pyrophosphate phospho-hydrolase</fullName>
    </alternativeName>
</protein>
<dbReference type="EMBL" id="JAIWYP010000002">
    <property type="protein sequence ID" value="KAH3861357.1"/>
    <property type="molecule type" value="Genomic_DNA"/>
</dbReference>
<comment type="similarity">
    <text evidence="3">Belongs to the PPase family.</text>
</comment>
<evidence type="ECO:0000313" key="12">
    <source>
        <dbReference type="Proteomes" id="UP000828390"/>
    </source>
</evidence>
<dbReference type="Gene3D" id="3.90.80.10">
    <property type="entry name" value="Inorganic pyrophosphatase"/>
    <property type="match status" value="1"/>
</dbReference>
<dbReference type="GO" id="GO:0005737">
    <property type="term" value="C:cytoplasm"/>
    <property type="evidence" value="ECO:0007669"/>
    <property type="project" value="UniProtKB-SubCell"/>
</dbReference>
<dbReference type="InterPro" id="IPR008162">
    <property type="entry name" value="Pyrophosphatase"/>
</dbReference>
<evidence type="ECO:0000256" key="7">
    <source>
        <dbReference type="ARBA" id="ARBA00022801"/>
    </source>
</evidence>
<evidence type="ECO:0000256" key="5">
    <source>
        <dbReference type="ARBA" id="ARBA00022490"/>
    </source>
</evidence>
<evidence type="ECO:0000256" key="10">
    <source>
        <dbReference type="ARBA" id="ARBA00040300"/>
    </source>
</evidence>
<reference evidence="11" key="1">
    <citation type="journal article" date="2019" name="bioRxiv">
        <title>The Genome of the Zebra Mussel, Dreissena polymorpha: A Resource for Invasive Species Research.</title>
        <authorList>
            <person name="McCartney M.A."/>
            <person name="Auch B."/>
            <person name="Kono T."/>
            <person name="Mallez S."/>
            <person name="Zhang Y."/>
            <person name="Obille A."/>
            <person name="Becker A."/>
            <person name="Abrahante J.E."/>
            <person name="Garbe J."/>
            <person name="Badalamenti J.P."/>
            <person name="Herman A."/>
            <person name="Mangelson H."/>
            <person name="Liachko I."/>
            <person name="Sullivan S."/>
            <person name="Sone E.D."/>
            <person name="Koren S."/>
            <person name="Silverstein K.A.T."/>
            <person name="Beckman K.B."/>
            <person name="Gohl D.M."/>
        </authorList>
    </citation>
    <scope>NUCLEOTIDE SEQUENCE</scope>
    <source>
        <strain evidence="11">Duluth1</strain>
        <tissue evidence="11">Whole animal</tissue>
    </source>
</reference>
<dbReference type="Pfam" id="PF00719">
    <property type="entry name" value="Pyrophosphatase"/>
    <property type="match status" value="1"/>
</dbReference>
<proteinExistence type="inferred from homology"/>
<gene>
    <name evidence="11" type="ORF">DPMN_024284</name>
</gene>
<dbReference type="EC" id="3.6.1.1" evidence="4"/>
<evidence type="ECO:0000256" key="1">
    <source>
        <dbReference type="ARBA" id="ARBA00001946"/>
    </source>
</evidence>
<dbReference type="GO" id="GO:0006796">
    <property type="term" value="P:phosphate-containing compound metabolic process"/>
    <property type="evidence" value="ECO:0007669"/>
    <property type="project" value="InterPro"/>
</dbReference>
<evidence type="ECO:0000256" key="8">
    <source>
        <dbReference type="ARBA" id="ARBA00022842"/>
    </source>
</evidence>
<evidence type="ECO:0000313" key="11">
    <source>
        <dbReference type="EMBL" id="KAH3861357.1"/>
    </source>
</evidence>
<dbReference type="FunFam" id="3.90.80.10:FF:000004">
    <property type="entry name" value="Inorganic pyrophosphatase"/>
    <property type="match status" value="1"/>
</dbReference>
<comment type="subcellular location">
    <subcellularLocation>
        <location evidence="2">Cytoplasm</location>
    </subcellularLocation>
</comment>
<accession>A0A9D4LPG1</accession>
<reference evidence="11" key="2">
    <citation type="submission" date="2020-11" db="EMBL/GenBank/DDBJ databases">
        <authorList>
            <person name="McCartney M.A."/>
            <person name="Auch B."/>
            <person name="Kono T."/>
            <person name="Mallez S."/>
            <person name="Becker A."/>
            <person name="Gohl D.M."/>
            <person name="Silverstein K.A.T."/>
            <person name="Koren S."/>
            <person name="Bechman K.B."/>
            <person name="Herman A."/>
            <person name="Abrahante J.E."/>
            <person name="Garbe J."/>
        </authorList>
    </citation>
    <scope>NUCLEOTIDE SEQUENCE</scope>
    <source>
        <strain evidence="11">Duluth1</strain>
        <tissue evidence="11">Whole animal</tissue>
    </source>
</reference>